<dbReference type="Pfam" id="PF00353">
    <property type="entry name" value="HemolysinCabind"/>
    <property type="match status" value="3"/>
</dbReference>
<dbReference type="SUPFAM" id="SSF51120">
    <property type="entry name" value="beta-Roll"/>
    <property type="match status" value="2"/>
</dbReference>
<feature type="region of interest" description="Disordered" evidence="3">
    <location>
        <begin position="263"/>
        <end position="299"/>
    </location>
</feature>
<evidence type="ECO:0000256" key="3">
    <source>
        <dbReference type="SAM" id="MobiDB-lite"/>
    </source>
</evidence>
<proteinExistence type="predicted"/>
<name>A0A919GR84_9ACTN</name>
<evidence type="ECO:0000256" key="1">
    <source>
        <dbReference type="ARBA" id="ARBA00004613"/>
    </source>
</evidence>
<comment type="subcellular location">
    <subcellularLocation>
        <location evidence="1">Secreted</location>
    </subcellularLocation>
</comment>
<dbReference type="InterPro" id="IPR011049">
    <property type="entry name" value="Serralysin-like_metalloprot_C"/>
</dbReference>
<keyword evidence="4" id="KW-0732">Signal</keyword>
<dbReference type="InterPro" id="IPR001343">
    <property type="entry name" value="Hemolysn_Ca-bd"/>
</dbReference>
<dbReference type="Proteomes" id="UP000603227">
    <property type="component" value="Unassembled WGS sequence"/>
</dbReference>
<dbReference type="GO" id="GO:0005509">
    <property type="term" value="F:calcium ion binding"/>
    <property type="evidence" value="ECO:0007669"/>
    <property type="project" value="InterPro"/>
</dbReference>
<evidence type="ECO:0000256" key="2">
    <source>
        <dbReference type="ARBA" id="ARBA00022525"/>
    </source>
</evidence>
<dbReference type="PANTHER" id="PTHR38340:SF1">
    <property type="entry name" value="S-LAYER PROTEIN"/>
    <property type="match status" value="1"/>
</dbReference>
<accession>A0A919GR84</accession>
<sequence>MRSHRSIAATTSLALALGGAVLAAPTAQAAPTSTATVAFEVNHLRYKAGAGQSNRFTVAVDREERPDWEWGYWIITFRDRVDIAIDPRAAVERECTYPDATDHKVVQCAQGVSPRGEDTFIYDVHLGDGDDTATLPPNSLYSGIYGGSGNDVLLGNGSVELYGEDGNDRIVGGGGPWGFGSRGGKGHDTMTDCSYCSGGAGNDTLTGGTAVTRNILVGDSGNDILYGRTDADDLLGGEGNDRLYGGRGNDTLRGQNGNDVLYGDQDNDTLWGNNGNDVLHGGQGTDKLSGGPGRDKVHQ</sequence>
<keyword evidence="2" id="KW-0964">Secreted</keyword>
<dbReference type="GO" id="GO:0005576">
    <property type="term" value="C:extracellular region"/>
    <property type="evidence" value="ECO:0007669"/>
    <property type="project" value="UniProtKB-SubCell"/>
</dbReference>
<dbReference type="PROSITE" id="PS00330">
    <property type="entry name" value="HEMOLYSIN_CALCIUM"/>
    <property type="match status" value="2"/>
</dbReference>
<dbReference type="RefSeq" id="WP_189783265.1">
    <property type="nucleotide sequence ID" value="NZ_BNAT01000010.1"/>
</dbReference>
<protein>
    <recommendedName>
        <fullName evidence="7">Calcium-binding protein</fullName>
    </recommendedName>
</protein>
<gene>
    <name evidence="5" type="ORF">GCM10017771_33500</name>
</gene>
<dbReference type="PRINTS" id="PR00313">
    <property type="entry name" value="CABNDNGRPT"/>
</dbReference>
<feature type="chain" id="PRO_5037641952" description="Calcium-binding protein" evidence="4">
    <location>
        <begin position="30"/>
        <end position="299"/>
    </location>
</feature>
<feature type="signal peptide" evidence="4">
    <location>
        <begin position="1"/>
        <end position="29"/>
    </location>
</feature>
<evidence type="ECO:0008006" key="7">
    <source>
        <dbReference type="Google" id="ProtNLM"/>
    </source>
</evidence>
<dbReference type="InterPro" id="IPR018511">
    <property type="entry name" value="Hemolysin-typ_Ca-bd_CS"/>
</dbReference>
<organism evidence="5 6">
    <name type="scientific">Streptomyces capitiformicae</name>
    <dbReference type="NCBI Taxonomy" id="2014920"/>
    <lineage>
        <taxon>Bacteria</taxon>
        <taxon>Bacillati</taxon>
        <taxon>Actinomycetota</taxon>
        <taxon>Actinomycetes</taxon>
        <taxon>Kitasatosporales</taxon>
        <taxon>Streptomycetaceae</taxon>
        <taxon>Streptomyces</taxon>
    </lineage>
</organism>
<dbReference type="PANTHER" id="PTHR38340">
    <property type="entry name" value="S-LAYER PROTEIN"/>
    <property type="match status" value="1"/>
</dbReference>
<evidence type="ECO:0000256" key="4">
    <source>
        <dbReference type="SAM" id="SignalP"/>
    </source>
</evidence>
<dbReference type="EMBL" id="BNAT01000010">
    <property type="protein sequence ID" value="GHH88395.1"/>
    <property type="molecule type" value="Genomic_DNA"/>
</dbReference>
<dbReference type="InterPro" id="IPR050557">
    <property type="entry name" value="RTX_toxin/Mannuronan_C5-epim"/>
</dbReference>
<evidence type="ECO:0000313" key="6">
    <source>
        <dbReference type="Proteomes" id="UP000603227"/>
    </source>
</evidence>
<reference evidence="5" key="2">
    <citation type="submission" date="2020-09" db="EMBL/GenBank/DDBJ databases">
        <authorList>
            <person name="Sun Q."/>
            <person name="Zhou Y."/>
        </authorList>
    </citation>
    <scope>NUCLEOTIDE SEQUENCE</scope>
    <source>
        <strain evidence="5">CGMCC 4.7403</strain>
    </source>
</reference>
<dbReference type="AlphaFoldDB" id="A0A919GR84"/>
<comment type="caution">
    <text evidence="5">The sequence shown here is derived from an EMBL/GenBank/DDBJ whole genome shotgun (WGS) entry which is preliminary data.</text>
</comment>
<evidence type="ECO:0000313" key="5">
    <source>
        <dbReference type="EMBL" id="GHH88395.1"/>
    </source>
</evidence>
<reference evidence="5" key="1">
    <citation type="journal article" date="2014" name="Int. J. Syst. Evol. Microbiol.">
        <title>Complete genome sequence of Corynebacterium casei LMG S-19264T (=DSM 44701T), isolated from a smear-ripened cheese.</title>
        <authorList>
            <consortium name="US DOE Joint Genome Institute (JGI-PGF)"/>
            <person name="Walter F."/>
            <person name="Albersmeier A."/>
            <person name="Kalinowski J."/>
            <person name="Ruckert C."/>
        </authorList>
    </citation>
    <scope>NUCLEOTIDE SEQUENCE</scope>
    <source>
        <strain evidence="5">CGMCC 4.7403</strain>
    </source>
</reference>
<keyword evidence="6" id="KW-1185">Reference proteome</keyword>
<dbReference type="Gene3D" id="2.150.10.10">
    <property type="entry name" value="Serralysin-like metalloprotease, C-terminal"/>
    <property type="match status" value="2"/>
</dbReference>